<dbReference type="VEuPathDB" id="FungiDB:AMAG_20409"/>
<feature type="compositionally biased region" description="Low complexity" evidence="1">
    <location>
        <begin position="47"/>
        <end position="59"/>
    </location>
</feature>
<name>A0A0L0T8Y9_ALLM3</name>
<organism evidence="2 3">
    <name type="scientific">Allomyces macrogynus (strain ATCC 38327)</name>
    <name type="common">Allomyces javanicus var. macrogynus</name>
    <dbReference type="NCBI Taxonomy" id="578462"/>
    <lineage>
        <taxon>Eukaryota</taxon>
        <taxon>Fungi</taxon>
        <taxon>Fungi incertae sedis</taxon>
        <taxon>Blastocladiomycota</taxon>
        <taxon>Blastocladiomycetes</taxon>
        <taxon>Blastocladiales</taxon>
        <taxon>Blastocladiaceae</taxon>
        <taxon>Allomyces</taxon>
    </lineage>
</organism>
<sequence>MHISDLLSHQGRRTRSPSTSPATAAIRDLDRVVNSSSTDDHDPPRAPSSTSSSDPAAGPRDPAQLMQAVLRLRDQMDDVAAMAAEEGGARRASHRTTAASGVTRISGVPSLTGHDEDDDDDESDLSLTAADNLLQACDSVMTVEGTCGARLLSVPTLSNRSPG</sequence>
<keyword evidence="3" id="KW-1185">Reference proteome</keyword>
<protein>
    <submittedName>
        <fullName evidence="2">Uncharacterized protein</fullName>
    </submittedName>
</protein>
<feature type="region of interest" description="Disordered" evidence="1">
    <location>
        <begin position="84"/>
        <end position="124"/>
    </location>
</feature>
<accession>A0A0L0T8Y9</accession>
<gene>
    <name evidence="2" type="ORF">AMAG_20409</name>
</gene>
<evidence type="ECO:0000256" key="1">
    <source>
        <dbReference type="SAM" id="MobiDB-lite"/>
    </source>
</evidence>
<dbReference type="Proteomes" id="UP000054350">
    <property type="component" value="Unassembled WGS sequence"/>
</dbReference>
<proteinExistence type="predicted"/>
<evidence type="ECO:0000313" key="3">
    <source>
        <dbReference type="Proteomes" id="UP000054350"/>
    </source>
</evidence>
<feature type="region of interest" description="Disordered" evidence="1">
    <location>
        <begin position="1"/>
        <end position="64"/>
    </location>
</feature>
<dbReference type="AlphaFoldDB" id="A0A0L0T8Y9"/>
<feature type="compositionally biased region" description="Acidic residues" evidence="1">
    <location>
        <begin position="115"/>
        <end position="124"/>
    </location>
</feature>
<reference evidence="2 3" key="1">
    <citation type="submission" date="2009-11" db="EMBL/GenBank/DDBJ databases">
        <title>Annotation of Allomyces macrogynus ATCC 38327.</title>
        <authorList>
            <consortium name="The Broad Institute Genome Sequencing Platform"/>
            <person name="Russ C."/>
            <person name="Cuomo C."/>
            <person name="Burger G."/>
            <person name="Gray M.W."/>
            <person name="Holland P.W.H."/>
            <person name="King N."/>
            <person name="Lang F.B.F."/>
            <person name="Roger A.J."/>
            <person name="Ruiz-Trillo I."/>
            <person name="Young S.K."/>
            <person name="Zeng Q."/>
            <person name="Gargeya S."/>
            <person name="Fitzgerald M."/>
            <person name="Haas B."/>
            <person name="Abouelleil A."/>
            <person name="Alvarado L."/>
            <person name="Arachchi H.M."/>
            <person name="Berlin A."/>
            <person name="Chapman S.B."/>
            <person name="Gearin G."/>
            <person name="Goldberg J."/>
            <person name="Griggs A."/>
            <person name="Gujja S."/>
            <person name="Hansen M."/>
            <person name="Heiman D."/>
            <person name="Howarth C."/>
            <person name="Larimer J."/>
            <person name="Lui A."/>
            <person name="MacDonald P.J.P."/>
            <person name="McCowen C."/>
            <person name="Montmayeur A."/>
            <person name="Murphy C."/>
            <person name="Neiman D."/>
            <person name="Pearson M."/>
            <person name="Priest M."/>
            <person name="Roberts A."/>
            <person name="Saif S."/>
            <person name="Shea T."/>
            <person name="Sisk P."/>
            <person name="Stolte C."/>
            <person name="Sykes S."/>
            <person name="Wortman J."/>
            <person name="Nusbaum C."/>
            <person name="Birren B."/>
        </authorList>
    </citation>
    <scope>NUCLEOTIDE SEQUENCE [LARGE SCALE GENOMIC DNA]</scope>
    <source>
        <strain evidence="2 3">ATCC 38327</strain>
    </source>
</reference>
<dbReference type="EMBL" id="GG745370">
    <property type="protein sequence ID" value="KNE71180.1"/>
    <property type="molecule type" value="Genomic_DNA"/>
</dbReference>
<evidence type="ECO:0000313" key="2">
    <source>
        <dbReference type="EMBL" id="KNE71180.1"/>
    </source>
</evidence>
<reference evidence="3" key="2">
    <citation type="submission" date="2009-11" db="EMBL/GenBank/DDBJ databases">
        <title>The Genome Sequence of Allomyces macrogynus strain ATCC 38327.</title>
        <authorList>
            <consortium name="The Broad Institute Genome Sequencing Platform"/>
            <person name="Russ C."/>
            <person name="Cuomo C."/>
            <person name="Shea T."/>
            <person name="Young S.K."/>
            <person name="Zeng Q."/>
            <person name="Koehrsen M."/>
            <person name="Haas B."/>
            <person name="Borodovsky M."/>
            <person name="Guigo R."/>
            <person name="Alvarado L."/>
            <person name="Berlin A."/>
            <person name="Borenstein D."/>
            <person name="Chen Z."/>
            <person name="Engels R."/>
            <person name="Freedman E."/>
            <person name="Gellesch M."/>
            <person name="Goldberg J."/>
            <person name="Griggs A."/>
            <person name="Gujja S."/>
            <person name="Heiman D."/>
            <person name="Hepburn T."/>
            <person name="Howarth C."/>
            <person name="Jen D."/>
            <person name="Larson L."/>
            <person name="Lewis B."/>
            <person name="Mehta T."/>
            <person name="Park D."/>
            <person name="Pearson M."/>
            <person name="Roberts A."/>
            <person name="Saif S."/>
            <person name="Shenoy N."/>
            <person name="Sisk P."/>
            <person name="Stolte C."/>
            <person name="Sykes S."/>
            <person name="Walk T."/>
            <person name="White J."/>
            <person name="Yandava C."/>
            <person name="Burger G."/>
            <person name="Gray M.W."/>
            <person name="Holland P.W.H."/>
            <person name="King N."/>
            <person name="Lang F.B.F."/>
            <person name="Roger A.J."/>
            <person name="Ruiz-Trillo I."/>
            <person name="Lander E."/>
            <person name="Nusbaum C."/>
        </authorList>
    </citation>
    <scope>NUCLEOTIDE SEQUENCE [LARGE SCALE GENOMIC DNA]</scope>
    <source>
        <strain evidence="3">ATCC 38327</strain>
    </source>
</reference>